<accession>A3V2H3</accession>
<dbReference type="eggNOG" id="COG2205">
    <property type="taxonomic scope" value="Bacteria"/>
</dbReference>
<dbReference type="Pfam" id="PF12860">
    <property type="entry name" value="PAS_7"/>
    <property type="match status" value="1"/>
</dbReference>
<feature type="domain" description="PAS" evidence="1">
    <location>
        <begin position="388"/>
        <end position="425"/>
    </location>
</feature>
<sequence length="517" mass="57499">MMSLILLTIAVLAIVVGLRSQWHITTRAAAVDPEPVMAPSGPVFLFHGDQLIDTTQDAQQMIAPFNLIPERDAMIHVLDPEFPGLAGYLDTTEQKPCRIGHRQYDTMWIEVDWPLGQLRVAVCGALPTEADGAAPVPFATSQQAGELALLRDVLRHTPQLIWRTDGDGKVTWSNQAHADFWAKHDMTHDEMVAQRSAFEAGATNGTRRIAFPTAGKETNQWFDVLSVQQGGSTLHFATDTSIAVRADQDRQSFVQTLGKTFAELSIGLAIFDKQRRLVTFNPALLDMTRLGFEFLSTRPTIDTVLDRLRETRILPEPKDYASWRDQFTAVEAAAKNGTYREMWNLPDGQAFRVTGRPHPNGAFAFLFEDVTADLSLTRRFRSDIETGQAVLDALSDGIAVFTVAGTLVMYNRAYASLWGMVADPGLEHRAATSEIARWHAYCAPTTDWTDLHHFIHQAGPRETWSDDALLADGRMLRCQATPIAGGMTMVRFSLAPRHLPVLRKLTQTDPAIRALKR</sequence>
<name>A3V2H3_9RHOB</name>
<evidence type="ECO:0000313" key="3">
    <source>
        <dbReference type="Proteomes" id="UP000004507"/>
    </source>
</evidence>
<dbReference type="InterPro" id="IPR000014">
    <property type="entry name" value="PAS"/>
</dbReference>
<dbReference type="RefSeq" id="WP_007206340.1">
    <property type="nucleotide sequence ID" value="NZ_CH672414.1"/>
</dbReference>
<dbReference type="STRING" id="314232.SKA53_11993"/>
<comment type="caution">
    <text evidence="2">The sequence shown here is derived from an EMBL/GenBank/DDBJ whole genome shotgun (WGS) entry which is preliminary data.</text>
</comment>
<protein>
    <recommendedName>
        <fullName evidence="1">PAS domain-containing protein</fullName>
    </recommendedName>
</protein>
<dbReference type="EMBL" id="AAMS01000002">
    <property type="protein sequence ID" value="EAQ07554.1"/>
    <property type="molecule type" value="Genomic_DNA"/>
</dbReference>
<dbReference type="SUPFAM" id="SSF55785">
    <property type="entry name" value="PYP-like sensor domain (PAS domain)"/>
    <property type="match status" value="2"/>
</dbReference>
<dbReference type="Pfam" id="PF13188">
    <property type="entry name" value="PAS_8"/>
    <property type="match status" value="1"/>
</dbReference>
<organism evidence="2 3">
    <name type="scientific">Yoonia vestfoldensis SKA53</name>
    <dbReference type="NCBI Taxonomy" id="314232"/>
    <lineage>
        <taxon>Bacteria</taxon>
        <taxon>Pseudomonadati</taxon>
        <taxon>Pseudomonadota</taxon>
        <taxon>Alphaproteobacteria</taxon>
        <taxon>Rhodobacterales</taxon>
        <taxon>Paracoccaceae</taxon>
        <taxon>Yoonia</taxon>
    </lineage>
</organism>
<dbReference type="InterPro" id="IPR035965">
    <property type="entry name" value="PAS-like_dom_sf"/>
</dbReference>
<dbReference type="AlphaFoldDB" id="A3V2H3"/>
<reference evidence="2 3" key="1">
    <citation type="submission" date="2006-01" db="EMBL/GenBank/DDBJ databases">
        <authorList>
            <person name="Hagstrom A."/>
            <person name="Ferriera S."/>
            <person name="Johnson J."/>
            <person name="Kravitz S."/>
            <person name="Halpern A."/>
            <person name="Remington K."/>
            <person name="Beeson K."/>
            <person name="Tran B."/>
            <person name="Rogers Y.-H."/>
            <person name="Friedman R."/>
            <person name="Venter J.C."/>
        </authorList>
    </citation>
    <scope>NUCLEOTIDE SEQUENCE [LARGE SCALE GENOMIC DNA]</scope>
    <source>
        <strain evidence="2 3">SKA53</strain>
    </source>
</reference>
<keyword evidence="3" id="KW-1185">Reference proteome</keyword>
<evidence type="ECO:0000259" key="1">
    <source>
        <dbReference type="Pfam" id="PF13188"/>
    </source>
</evidence>
<dbReference type="Proteomes" id="UP000004507">
    <property type="component" value="Unassembled WGS sequence"/>
</dbReference>
<dbReference type="HOGENOM" id="CLU_039930_0_0_5"/>
<evidence type="ECO:0000313" key="2">
    <source>
        <dbReference type="EMBL" id="EAQ07554.1"/>
    </source>
</evidence>
<gene>
    <name evidence="2" type="ORF">SKA53_11993</name>
</gene>
<proteinExistence type="predicted"/>